<protein>
    <submittedName>
        <fullName evidence="3">Uncharacterized protein</fullName>
    </submittedName>
</protein>
<accession>A0AAV8XVG7</accession>
<feature type="compositionally biased region" description="Polar residues" evidence="1">
    <location>
        <begin position="126"/>
        <end position="137"/>
    </location>
</feature>
<keyword evidence="2" id="KW-1133">Transmembrane helix</keyword>
<name>A0AAV8XVG7_9CUCU</name>
<organism evidence="3 4">
    <name type="scientific">Rhamnusium bicolor</name>
    <dbReference type="NCBI Taxonomy" id="1586634"/>
    <lineage>
        <taxon>Eukaryota</taxon>
        <taxon>Metazoa</taxon>
        <taxon>Ecdysozoa</taxon>
        <taxon>Arthropoda</taxon>
        <taxon>Hexapoda</taxon>
        <taxon>Insecta</taxon>
        <taxon>Pterygota</taxon>
        <taxon>Neoptera</taxon>
        <taxon>Endopterygota</taxon>
        <taxon>Coleoptera</taxon>
        <taxon>Polyphaga</taxon>
        <taxon>Cucujiformia</taxon>
        <taxon>Chrysomeloidea</taxon>
        <taxon>Cerambycidae</taxon>
        <taxon>Lepturinae</taxon>
        <taxon>Rhagiini</taxon>
        <taxon>Rhamnusium</taxon>
    </lineage>
</organism>
<evidence type="ECO:0000256" key="2">
    <source>
        <dbReference type="SAM" id="Phobius"/>
    </source>
</evidence>
<feature type="transmembrane region" description="Helical" evidence="2">
    <location>
        <begin position="183"/>
        <end position="203"/>
    </location>
</feature>
<keyword evidence="2" id="KW-0812">Transmembrane</keyword>
<keyword evidence="2" id="KW-0472">Membrane</keyword>
<feature type="compositionally biased region" description="Acidic residues" evidence="1">
    <location>
        <begin position="141"/>
        <end position="156"/>
    </location>
</feature>
<dbReference type="EMBL" id="JANEYF010002731">
    <property type="protein sequence ID" value="KAJ8942901.1"/>
    <property type="molecule type" value="Genomic_DNA"/>
</dbReference>
<dbReference type="AlphaFoldDB" id="A0AAV8XVG7"/>
<feature type="region of interest" description="Disordered" evidence="1">
    <location>
        <begin position="38"/>
        <end position="64"/>
    </location>
</feature>
<evidence type="ECO:0000313" key="3">
    <source>
        <dbReference type="EMBL" id="KAJ8942901.1"/>
    </source>
</evidence>
<keyword evidence="4" id="KW-1185">Reference proteome</keyword>
<proteinExistence type="predicted"/>
<sequence>MREECNGGAVVAAVVAVLEKQSLNGTKQFSTTSITLPLGKKDPSLQTEHSMQDENKSTCSNSNSKNSHCLDDQISFELAVKDFNSVAEDVQKICATDSLKRTRDNTKTDIQNQCSFHDVEINGSCNHNELNQQESSNSDITDGDVSSDSDSSDSDEEREHVISEGLATITEELSSAHSYQGRYCFISGYIFYIYFIANGYAYLSI</sequence>
<dbReference type="Proteomes" id="UP001162156">
    <property type="component" value="Unassembled WGS sequence"/>
</dbReference>
<reference evidence="3" key="1">
    <citation type="journal article" date="2023" name="Insect Mol. Biol.">
        <title>Genome sequencing provides insights into the evolution of gene families encoding plant cell wall-degrading enzymes in longhorned beetles.</title>
        <authorList>
            <person name="Shin N.R."/>
            <person name="Okamura Y."/>
            <person name="Kirsch R."/>
            <person name="Pauchet Y."/>
        </authorList>
    </citation>
    <scope>NUCLEOTIDE SEQUENCE</scope>
    <source>
        <strain evidence="3">RBIC_L_NR</strain>
    </source>
</reference>
<gene>
    <name evidence="3" type="ORF">NQ314_009876</name>
</gene>
<evidence type="ECO:0000313" key="4">
    <source>
        <dbReference type="Proteomes" id="UP001162156"/>
    </source>
</evidence>
<feature type="region of interest" description="Disordered" evidence="1">
    <location>
        <begin position="126"/>
        <end position="160"/>
    </location>
</feature>
<comment type="caution">
    <text evidence="3">The sequence shown here is derived from an EMBL/GenBank/DDBJ whole genome shotgun (WGS) entry which is preliminary data.</text>
</comment>
<evidence type="ECO:0000256" key="1">
    <source>
        <dbReference type="SAM" id="MobiDB-lite"/>
    </source>
</evidence>